<sequence length="170" mass="19103">MTERKFSPEQHGGTVSDKMLAGQMLEKRREAAAESTREGVEEIGDDLKAALYDYMRRPQSDPAVLELVKALIGKLDHTAMFGESDKPLSAGHTEALKASLIGARMVLTPERGRSTPEEEPPYHSHLAHKFLDLVHDRVGNVDEKTGKAKLLMRVSPDQESWNLEHEYKKR</sequence>
<dbReference type="STRING" id="1798683.A3C90_03750"/>
<feature type="region of interest" description="Disordered" evidence="1">
    <location>
        <begin position="1"/>
        <end position="40"/>
    </location>
</feature>
<accession>A0A1F6MQ47</accession>
<protein>
    <submittedName>
        <fullName evidence="2">Uncharacterized protein</fullName>
    </submittedName>
</protein>
<dbReference type="EMBL" id="MFQE01000017">
    <property type="protein sequence ID" value="OGH73776.1"/>
    <property type="molecule type" value="Genomic_DNA"/>
</dbReference>
<feature type="compositionally biased region" description="Basic and acidic residues" evidence="1">
    <location>
        <begin position="25"/>
        <end position="40"/>
    </location>
</feature>
<evidence type="ECO:0000313" key="3">
    <source>
        <dbReference type="Proteomes" id="UP000177457"/>
    </source>
</evidence>
<dbReference type="AlphaFoldDB" id="A0A1F6MQ47"/>
<comment type="caution">
    <text evidence="2">The sequence shown here is derived from an EMBL/GenBank/DDBJ whole genome shotgun (WGS) entry which is preliminary data.</text>
</comment>
<proteinExistence type="predicted"/>
<dbReference type="Proteomes" id="UP000177457">
    <property type="component" value="Unassembled WGS sequence"/>
</dbReference>
<name>A0A1F6MQ47_9BACT</name>
<evidence type="ECO:0000256" key="1">
    <source>
        <dbReference type="SAM" id="MobiDB-lite"/>
    </source>
</evidence>
<gene>
    <name evidence="2" type="ORF">A3C90_03750</name>
</gene>
<reference evidence="2 3" key="1">
    <citation type="journal article" date="2016" name="Nat. Commun.">
        <title>Thousands of microbial genomes shed light on interconnected biogeochemical processes in an aquifer system.</title>
        <authorList>
            <person name="Anantharaman K."/>
            <person name="Brown C.T."/>
            <person name="Hug L.A."/>
            <person name="Sharon I."/>
            <person name="Castelle C.J."/>
            <person name="Probst A.J."/>
            <person name="Thomas B.C."/>
            <person name="Singh A."/>
            <person name="Wilkins M.J."/>
            <person name="Karaoz U."/>
            <person name="Brodie E.L."/>
            <person name="Williams K.H."/>
            <person name="Hubbard S.S."/>
            <person name="Banfield J.F."/>
        </authorList>
    </citation>
    <scope>NUCLEOTIDE SEQUENCE [LARGE SCALE GENOMIC DNA]</scope>
</reference>
<evidence type="ECO:0000313" key="2">
    <source>
        <dbReference type="EMBL" id="OGH73776.1"/>
    </source>
</evidence>
<organism evidence="2 3">
    <name type="scientific">Candidatus Magasanikbacteria bacterium RIFCSPHIGHO2_02_FULL_51_14</name>
    <dbReference type="NCBI Taxonomy" id="1798683"/>
    <lineage>
        <taxon>Bacteria</taxon>
        <taxon>Candidatus Magasanikiibacteriota</taxon>
    </lineage>
</organism>